<evidence type="ECO:0000256" key="3">
    <source>
        <dbReference type="ARBA" id="ARBA00022737"/>
    </source>
</evidence>
<feature type="signal peptide" evidence="8">
    <location>
        <begin position="1"/>
        <end position="25"/>
    </location>
</feature>
<dbReference type="eggNOG" id="KOG3511">
    <property type="taxonomic scope" value="Eukaryota"/>
</dbReference>
<keyword evidence="8" id="KW-0732">Signal</keyword>
<dbReference type="KEGG" id="aqu:100635609"/>
<dbReference type="Pfam" id="PF18911">
    <property type="entry name" value="PKD_4"/>
    <property type="match status" value="1"/>
</dbReference>
<dbReference type="GO" id="GO:0005794">
    <property type="term" value="C:Golgi apparatus"/>
    <property type="evidence" value="ECO:0007669"/>
    <property type="project" value="TreeGrafter"/>
</dbReference>
<reference evidence="11" key="1">
    <citation type="journal article" date="2010" name="Nature">
        <title>The Amphimedon queenslandica genome and the evolution of animal complexity.</title>
        <authorList>
            <person name="Srivastava M."/>
            <person name="Simakov O."/>
            <person name="Chapman J."/>
            <person name="Fahey B."/>
            <person name="Gauthier M.E."/>
            <person name="Mitros T."/>
            <person name="Richards G.S."/>
            <person name="Conaco C."/>
            <person name="Dacre M."/>
            <person name="Hellsten U."/>
            <person name="Larroux C."/>
            <person name="Putnam N.H."/>
            <person name="Stanke M."/>
            <person name="Adamska M."/>
            <person name="Darling A."/>
            <person name="Degnan S.M."/>
            <person name="Oakley T.H."/>
            <person name="Plachetzki D.C."/>
            <person name="Zhai Y."/>
            <person name="Adamski M."/>
            <person name="Calcino A."/>
            <person name="Cummins S.F."/>
            <person name="Goodstein D.M."/>
            <person name="Harris C."/>
            <person name="Jackson D.J."/>
            <person name="Leys S.P."/>
            <person name="Shu S."/>
            <person name="Woodcroft B.J."/>
            <person name="Vervoort M."/>
            <person name="Kosik K.S."/>
            <person name="Manning G."/>
            <person name="Degnan B.M."/>
            <person name="Rokhsar D.S."/>
        </authorList>
    </citation>
    <scope>NUCLEOTIDE SEQUENCE [LARGE SCALE GENOMIC DNA]</scope>
</reference>
<dbReference type="InParanoid" id="A0A1X7UWT9"/>
<feature type="domain" description="PKD" evidence="9">
    <location>
        <begin position="885"/>
        <end position="928"/>
    </location>
</feature>
<evidence type="ECO:0000256" key="5">
    <source>
        <dbReference type="ARBA" id="ARBA00023180"/>
    </source>
</evidence>
<dbReference type="InterPro" id="IPR015943">
    <property type="entry name" value="WD40/YVTN_repeat-like_dom_sf"/>
</dbReference>
<dbReference type="SUPFAM" id="SSF110296">
    <property type="entry name" value="Oligoxyloglucan reducing end-specific cellobiohydrolase"/>
    <property type="match status" value="1"/>
</dbReference>
<dbReference type="Pfam" id="PF15901">
    <property type="entry name" value="Sortilin_C"/>
    <property type="match status" value="1"/>
</dbReference>
<dbReference type="SMART" id="SM00089">
    <property type="entry name" value="PKD"/>
    <property type="match status" value="3"/>
</dbReference>
<keyword evidence="4 7" id="KW-0472">Membrane</keyword>
<dbReference type="InterPro" id="IPR031777">
    <property type="entry name" value="Sortilin_C"/>
</dbReference>
<comment type="subcellular location">
    <subcellularLocation>
        <location evidence="1">Membrane</location>
        <topology evidence="1">Single-pass type I membrane protein</topology>
    </subcellularLocation>
</comment>
<dbReference type="PROSITE" id="PS50093">
    <property type="entry name" value="PKD"/>
    <property type="match status" value="2"/>
</dbReference>
<evidence type="ECO:0000313" key="11">
    <source>
        <dbReference type="Proteomes" id="UP000007879"/>
    </source>
</evidence>
<dbReference type="Pfam" id="PF00801">
    <property type="entry name" value="PKD"/>
    <property type="match status" value="1"/>
</dbReference>
<evidence type="ECO:0000256" key="6">
    <source>
        <dbReference type="SAM" id="MobiDB-lite"/>
    </source>
</evidence>
<dbReference type="SMART" id="SM00602">
    <property type="entry name" value="VPS10"/>
    <property type="match status" value="1"/>
</dbReference>
<dbReference type="PANTHER" id="PTHR12106">
    <property type="entry name" value="SORTILIN RELATED"/>
    <property type="match status" value="1"/>
</dbReference>
<gene>
    <name evidence="10" type="primary">100635609</name>
</gene>
<evidence type="ECO:0000256" key="8">
    <source>
        <dbReference type="SAM" id="SignalP"/>
    </source>
</evidence>
<dbReference type="GO" id="GO:0016020">
    <property type="term" value="C:membrane"/>
    <property type="evidence" value="ECO:0007669"/>
    <property type="project" value="UniProtKB-SubCell"/>
</dbReference>
<keyword evidence="7" id="KW-1133">Transmembrane helix</keyword>
<keyword evidence="5" id="KW-0325">Glycoprotein</keyword>
<keyword evidence="11" id="KW-1185">Reference proteome</keyword>
<dbReference type="Pfam" id="PF15902">
    <property type="entry name" value="Sortilin-Vps10"/>
    <property type="match status" value="1"/>
</dbReference>
<dbReference type="eggNOG" id="KOG3599">
    <property type="taxonomic scope" value="Eukaryota"/>
</dbReference>
<dbReference type="SUPFAM" id="SSF49299">
    <property type="entry name" value="PKD domain"/>
    <property type="match status" value="2"/>
</dbReference>
<organism evidence="10">
    <name type="scientific">Amphimedon queenslandica</name>
    <name type="common">Sponge</name>
    <dbReference type="NCBI Taxonomy" id="400682"/>
    <lineage>
        <taxon>Eukaryota</taxon>
        <taxon>Metazoa</taxon>
        <taxon>Porifera</taxon>
        <taxon>Demospongiae</taxon>
        <taxon>Heteroscleromorpha</taxon>
        <taxon>Haplosclerida</taxon>
        <taxon>Niphatidae</taxon>
        <taxon>Amphimedon</taxon>
    </lineage>
</organism>
<dbReference type="PANTHER" id="PTHR12106:SF27">
    <property type="entry name" value="SORTILIN-RELATED RECEPTOR"/>
    <property type="match status" value="1"/>
</dbReference>
<dbReference type="InterPro" id="IPR050310">
    <property type="entry name" value="VPS10-sortilin"/>
</dbReference>
<feature type="region of interest" description="Disordered" evidence="6">
    <location>
        <begin position="1344"/>
        <end position="1384"/>
    </location>
</feature>
<feature type="domain" description="PKD" evidence="9">
    <location>
        <begin position="760"/>
        <end position="848"/>
    </location>
</feature>
<dbReference type="InterPro" id="IPR013783">
    <property type="entry name" value="Ig-like_fold"/>
</dbReference>
<evidence type="ECO:0000256" key="7">
    <source>
        <dbReference type="SAM" id="Phobius"/>
    </source>
</evidence>
<dbReference type="Gene3D" id="2.10.70.80">
    <property type="match status" value="1"/>
</dbReference>
<dbReference type="GO" id="GO:0006892">
    <property type="term" value="P:post-Golgi vesicle-mediated transport"/>
    <property type="evidence" value="ECO:0007669"/>
    <property type="project" value="TreeGrafter"/>
</dbReference>
<dbReference type="InterPro" id="IPR031778">
    <property type="entry name" value="Sortilin_N"/>
</dbReference>
<keyword evidence="7" id="KW-0812">Transmembrane</keyword>
<name>A0A1X7UWT9_AMPQE</name>
<dbReference type="STRING" id="400682.A0A1X7UWT9"/>
<dbReference type="OrthoDB" id="443634at2759"/>
<evidence type="ECO:0000256" key="4">
    <source>
        <dbReference type="ARBA" id="ARBA00023136"/>
    </source>
</evidence>
<keyword evidence="3" id="KW-0677">Repeat</keyword>
<protein>
    <recommendedName>
        <fullName evidence="9">PKD domain-containing protein</fullName>
    </recommendedName>
</protein>
<dbReference type="Proteomes" id="UP000007879">
    <property type="component" value="Unassembled WGS sequence"/>
</dbReference>
<dbReference type="EnsemblMetazoa" id="XM_011405598.2">
    <property type="protein sequence ID" value="XP_011403900.1"/>
    <property type="gene ID" value="LOC100635609"/>
</dbReference>
<evidence type="ECO:0000313" key="10">
    <source>
        <dbReference type="EnsemblMetazoa" id="Aqu2.1.32131_001"/>
    </source>
</evidence>
<dbReference type="CDD" id="cd00146">
    <property type="entry name" value="PKD"/>
    <property type="match status" value="2"/>
</dbReference>
<reference evidence="10" key="2">
    <citation type="submission" date="2017-05" db="UniProtKB">
        <authorList>
            <consortium name="EnsemblMetazoa"/>
        </authorList>
    </citation>
    <scope>IDENTIFICATION</scope>
</reference>
<evidence type="ECO:0000256" key="2">
    <source>
        <dbReference type="ARBA" id="ARBA00010818"/>
    </source>
</evidence>
<accession>A0A1X7UWT9</accession>
<dbReference type="InterPro" id="IPR035986">
    <property type="entry name" value="PKD_dom_sf"/>
</dbReference>
<comment type="similarity">
    <text evidence="2">Belongs to the VPS10-related sortilin family. SORCS subfamily.</text>
</comment>
<dbReference type="InterPro" id="IPR022409">
    <property type="entry name" value="PKD/Chitinase_dom"/>
</dbReference>
<dbReference type="InterPro" id="IPR006581">
    <property type="entry name" value="VPS10"/>
</dbReference>
<evidence type="ECO:0000259" key="9">
    <source>
        <dbReference type="PROSITE" id="PS50093"/>
    </source>
</evidence>
<dbReference type="Gene3D" id="2.130.10.10">
    <property type="entry name" value="YVTN repeat-like/Quinoprotein amine dehydrogenase"/>
    <property type="match status" value="1"/>
</dbReference>
<dbReference type="Gene3D" id="3.30.60.270">
    <property type="match status" value="1"/>
</dbReference>
<feature type="transmembrane region" description="Helical" evidence="7">
    <location>
        <begin position="1292"/>
        <end position="1318"/>
    </location>
</feature>
<feature type="compositionally biased region" description="Acidic residues" evidence="6">
    <location>
        <begin position="1346"/>
        <end position="1370"/>
    </location>
</feature>
<dbReference type="EnsemblMetazoa" id="Aqu2.1.32131_001">
    <property type="protein sequence ID" value="Aqu2.1.32131_001"/>
    <property type="gene ID" value="Aqu2.1.32131"/>
</dbReference>
<sequence length="1384" mass="155111">MQAVTRQGFLFLLFLFSFLFGSTLAVVHGPKLPKGAVRQPLVVKIDSLDEPLGSVYQKATKQAREQAEKEDKEDSSLSRERQLRSLPDVAPNGFGTTVVLENDPHTFALVHWSGLPKKRIFILTRDRDSDGNSRESYLWLSTDYGKSFQNITGRVYSNQIILEWYYVSSDADKLIFADVIHRNIYVTLDEGDTFIEYHVNFSPDKFTFQHSYVPNVAKYDSYVLGYDNTLQTLWVSNNTGATWSKLGANVTRYEWRQLNSTYEDGSTVYFDMKINATACQLYKATLSTYNSSSQPLFDASLGVFMPNSFALSYQYMFTQRNYSDVGRPTTGYISPLWVSHYRKAFKAASFSLQLDERHYAMVDGSEGQVLMGVYHDPNNTNLYISEEAGLNYSLSLEHLISPPESDWIDSYPTFDVYVVEGIPGTYLVNRRVYGSTQGATVISFDKGGEWKPLNPPTTDASGHLINCNLPCSLHLHMYIDESHGFQPILSQDSAPNIIMALGNLGLSLNRYNYYALRLYISDNGGVTWRELASGYKEFQLINFGVFTSIVAKWTQTSTVQSSCDEGQNWSTYTFTNASVSQRIYVVRMFTEYGEESQHATVFGYRPDATYANFEWLVIDLDFTVLNISNCNASDYYQWRPTDEREGQLCILGESVEYERRYPDHCCMISSDYERPISRKPCFCTFEDFECQVGFERVGLSGECSPMAGTVYPPNPPIDCFEGNNYSYPSPYRRIAGDKCKDGNETFYQSVMVRCPVLPPADMTITTDNYHVRANTEVTFTLEQRSGGKAVTFYSWSFDDNTPTSSPPIKGFDSASTQRYTYTVPGAYNVTVFAKNDAGNNTAHITIFVLDKVVDFTVMPKIARVTQKSVYFLENITTLHNTLFIEPGTYTWDFGDNTPTETEDIKAVEHTYWNIGNYTLTVTFANIYGIKMNHFPILVENVTSPLHLNATLNSNPLQTDSFIPVGKEVLFTVTPYQPDTTYDWVISHAGAHGGTPLLNSVGTATSKSFTFSEAGRYVVRVSSNNYIGASQVSRLFTVEYPIARATLTFKQPVYRINKQVDAVLAVLGSSSSYSGNLYINLHSGDSSSSTSGSQDSTALLSTFLTVANGATTFSFIAPEAGTVSVNAELHNNVSSVTTKQTLMVAGPGAYGYVRVIFKTLTKFDYNDYQVQLDVQNGVKNKILSSYAVLKWQLSVNVSLESNATVVSGPRKRSGAADQQYLIAHVTILPKTLSSDDVLKVQTLSKTIAADINDGNTTFTVRNTTLKATADLGPTIFIYDPYPVDHNSKDYKPLIIGLGTGTVLLVVVALVIVGVVIYYYKKKYRSLEVRYTRLRQGPMRFTFSSEGETLEEEDWRNDEEDTGVGEVEEEINNDEHTLHSFPPINS</sequence>
<evidence type="ECO:0000256" key="1">
    <source>
        <dbReference type="ARBA" id="ARBA00004479"/>
    </source>
</evidence>
<dbReference type="InterPro" id="IPR000601">
    <property type="entry name" value="PKD_dom"/>
</dbReference>
<dbReference type="Gene3D" id="2.60.40.10">
    <property type="entry name" value="Immunoglobulins"/>
    <property type="match status" value="2"/>
</dbReference>
<proteinExistence type="inferred from homology"/>
<feature type="chain" id="PRO_5010863547" description="PKD domain-containing protein" evidence="8">
    <location>
        <begin position="26"/>
        <end position="1384"/>
    </location>
</feature>